<evidence type="ECO:0008006" key="5">
    <source>
        <dbReference type="Google" id="ProtNLM"/>
    </source>
</evidence>
<accession>A0A562RN39</accession>
<proteinExistence type="predicted"/>
<dbReference type="AlphaFoldDB" id="A0A562RN39"/>
<reference evidence="3 4" key="1">
    <citation type="journal article" date="2015" name="Stand. Genomic Sci.">
        <title>Genomic Encyclopedia of Bacterial and Archaeal Type Strains, Phase III: the genomes of soil and plant-associated and newly described type strains.</title>
        <authorList>
            <person name="Whitman W.B."/>
            <person name="Woyke T."/>
            <person name="Klenk H.P."/>
            <person name="Zhou Y."/>
            <person name="Lilburn T.G."/>
            <person name="Beck B.J."/>
            <person name="De Vos P."/>
            <person name="Vandamme P."/>
            <person name="Eisen J.A."/>
            <person name="Garrity G."/>
            <person name="Hugenholtz P."/>
            <person name="Kyrpides N.C."/>
        </authorList>
    </citation>
    <scope>NUCLEOTIDE SEQUENCE [LARGE SCALE GENOMIC DNA]</scope>
    <source>
        <strain evidence="3 4">CGMCC 1.10948</strain>
    </source>
</reference>
<evidence type="ECO:0000256" key="1">
    <source>
        <dbReference type="SAM" id="MobiDB-lite"/>
    </source>
</evidence>
<dbReference type="EMBL" id="VLLA01000008">
    <property type="protein sequence ID" value="TWI70471.1"/>
    <property type="molecule type" value="Genomic_DNA"/>
</dbReference>
<dbReference type="RefSeq" id="WP_018643643.1">
    <property type="nucleotide sequence ID" value="NZ_VLLA01000008.1"/>
</dbReference>
<feature type="region of interest" description="Disordered" evidence="1">
    <location>
        <begin position="24"/>
        <end position="43"/>
    </location>
</feature>
<name>A0A562RN39_9BRAD</name>
<feature type="signal peptide" evidence="2">
    <location>
        <begin position="1"/>
        <end position="20"/>
    </location>
</feature>
<dbReference type="Proteomes" id="UP000316291">
    <property type="component" value="Unassembled WGS sequence"/>
</dbReference>
<sequence length="73" mass="7821">MKTILSAAAAFVLLATVALADEVPPPQPKVQQAGDSAKESDDCSKQVWPHFSQACLRSEGKGIAVRLVTTERR</sequence>
<feature type="chain" id="PRO_5022025024" description="Conjugative transfer region protein TrbK" evidence="2">
    <location>
        <begin position="21"/>
        <end position="73"/>
    </location>
</feature>
<protein>
    <recommendedName>
        <fullName evidence="5">Conjugative transfer region protein TrbK</fullName>
    </recommendedName>
</protein>
<comment type="caution">
    <text evidence="3">The sequence shown here is derived from an EMBL/GenBank/DDBJ whole genome shotgun (WGS) entry which is preliminary data.</text>
</comment>
<evidence type="ECO:0000256" key="2">
    <source>
        <dbReference type="SAM" id="SignalP"/>
    </source>
</evidence>
<keyword evidence="2" id="KW-0732">Signal</keyword>
<evidence type="ECO:0000313" key="4">
    <source>
        <dbReference type="Proteomes" id="UP000316291"/>
    </source>
</evidence>
<gene>
    <name evidence="3" type="ORF">IQ16_03644</name>
</gene>
<evidence type="ECO:0000313" key="3">
    <source>
        <dbReference type="EMBL" id="TWI70471.1"/>
    </source>
</evidence>
<keyword evidence="4" id="KW-1185">Reference proteome</keyword>
<organism evidence="3 4">
    <name type="scientific">Bradyrhizobium huanghuaihaiense</name>
    <dbReference type="NCBI Taxonomy" id="990078"/>
    <lineage>
        <taxon>Bacteria</taxon>
        <taxon>Pseudomonadati</taxon>
        <taxon>Pseudomonadota</taxon>
        <taxon>Alphaproteobacteria</taxon>
        <taxon>Hyphomicrobiales</taxon>
        <taxon>Nitrobacteraceae</taxon>
        <taxon>Bradyrhizobium</taxon>
    </lineage>
</organism>
<dbReference type="OrthoDB" id="9936490at2"/>